<keyword evidence="1" id="KW-0812">Transmembrane</keyword>
<feature type="transmembrane region" description="Helical" evidence="1">
    <location>
        <begin position="91"/>
        <end position="110"/>
    </location>
</feature>
<dbReference type="AlphaFoldDB" id="A0A2W5TVG9"/>
<feature type="transmembrane region" description="Helical" evidence="1">
    <location>
        <begin position="12"/>
        <end position="32"/>
    </location>
</feature>
<evidence type="ECO:0000313" key="4">
    <source>
        <dbReference type="Proteomes" id="UP000249061"/>
    </source>
</evidence>
<evidence type="ECO:0000256" key="1">
    <source>
        <dbReference type="SAM" id="Phobius"/>
    </source>
</evidence>
<accession>A0A2W5TVG9</accession>
<gene>
    <name evidence="3" type="ORF">DI536_07940</name>
</gene>
<keyword evidence="1" id="KW-1133">Transmembrane helix</keyword>
<feature type="transmembrane region" description="Helical" evidence="1">
    <location>
        <begin position="122"/>
        <end position="141"/>
    </location>
</feature>
<evidence type="ECO:0000313" key="3">
    <source>
        <dbReference type="EMBL" id="PZR15375.1"/>
    </source>
</evidence>
<sequence length="295" mass="32231">MKQPLSHPAAHALMHLTVFVWGFTAILGKAISVSAIPLVWYRLLVVIVVMPAVLWWRELPWRITGRQLRAFAIVGTLVALHWLLFYGCIKYAGVAVAVLCLSTTTFFTALMEPLVFKRGFNAGEALVGFGVMAGVSFLVKVETHTDTLGLAMGLGSALFSAAFGTLNGKLARQTAGEVMTFWELTCAFVITTLFFAWAPETFVAPLALSWKDVGLLLGLGVGCTVLPWLWSLRVLQTLQPYALALAVSLEPIYAMGLALLLFPDAEALTWRFYAGTLVLLALVAINTWRRKPSAQ</sequence>
<organism evidence="3 4">
    <name type="scientific">Archangium gephyra</name>
    <dbReference type="NCBI Taxonomy" id="48"/>
    <lineage>
        <taxon>Bacteria</taxon>
        <taxon>Pseudomonadati</taxon>
        <taxon>Myxococcota</taxon>
        <taxon>Myxococcia</taxon>
        <taxon>Myxococcales</taxon>
        <taxon>Cystobacterineae</taxon>
        <taxon>Archangiaceae</taxon>
        <taxon>Archangium</taxon>
    </lineage>
</organism>
<feature type="transmembrane region" description="Helical" evidence="1">
    <location>
        <begin position="242"/>
        <end position="262"/>
    </location>
</feature>
<protein>
    <recommendedName>
        <fullName evidence="2">EamA domain-containing protein</fullName>
    </recommendedName>
</protein>
<feature type="transmembrane region" description="Helical" evidence="1">
    <location>
        <begin position="38"/>
        <end position="56"/>
    </location>
</feature>
<name>A0A2W5TVG9_9BACT</name>
<dbReference type="GO" id="GO:0016020">
    <property type="term" value="C:membrane"/>
    <property type="evidence" value="ECO:0007669"/>
    <property type="project" value="InterPro"/>
</dbReference>
<feature type="domain" description="EamA" evidence="2">
    <location>
        <begin position="148"/>
        <end position="285"/>
    </location>
</feature>
<dbReference type="SUPFAM" id="SSF103481">
    <property type="entry name" value="Multidrug resistance efflux transporter EmrE"/>
    <property type="match status" value="1"/>
</dbReference>
<comment type="caution">
    <text evidence="3">The sequence shown here is derived from an EMBL/GenBank/DDBJ whole genome shotgun (WGS) entry which is preliminary data.</text>
</comment>
<feature type="domain" description="EamA" evidence="2">
    <location>
        <begin position="12"/>
        <end position="139"/>
    </location>
</feature>
<dbReference type="EMBL" id="QFQP01000005">
    <property type="protein sequence ID" value="PZR15375.1"/>
    <property type="molecule type" value="Genomic_DNA"/>
</dbReference>
<keyword evidence="1" id="KW-0472">Membrane</keyword>
<feature type="transmembrane region" description="Helical" evidence="1">
    <location>
        <begin position="68"/>
        <end position="85"/>
    </location>
</feature>
<dbReference type="PANTHER" id="PTHR22911">
    <property type="entry name" value="ACYL-MALONYL CONDENSING ENZYME-RELATED"/>
    <property type="match status" value="1"/>
</dbReference>
<proteinExistence type="predicted"/>
<feature type="transmembrane region" description="Helical" evidence="1">
    <location>
        <begin position="147"/>
        <end position="166"/>
    </location>
</feature>
<feature type="transmembrane region" description="Helical" evidence="1">
    <location>
        <begin position="213"/>
        <end position="230"/>
    </location>
</feature>
<dbReference type="Pfam" id="PF00892">
    <property type="entry name" value="EamA"/>
    <property type="match status" value="2"/>
</dbReference>
<feature type="transmembrane region" description="Helical" evidence="1">
    <location>
        <begin position="178"/>
        <end position="198"/>
    </location>
</feature>
<feature type="transmembrane region" description="Helical" evidence="1">
    <location>
        <begin position="268"/>
        <end position="288"/>
    </location>
</feature>
<dbReference type="InterPro" id="IPR037185">
    <property type="entry name" value="EmrE-like"/>
</dbReference>
<dbReference type="PANTHER" id="PTHR22911:SF79">
    <property type="entry name" value="MOBA-LIKE NTP TRANSFERASE DOMAIN-CONTAINING PROTEIN"/>
    <property type="match status" value="1"/>
</dbReference>
<dbReference type="InterPro" id="IPR000620">
    <property type="entry name" value="EamA_dom"/>
</dbReference>
<reference evidence="3 4" key="1">
    <citation type="submission" date="2017-08" db="EMBL/GenBank/DDBJ databases">
        <title>Infants hospitalized years apart are colonized by the same room-sourced microbial strains.</title>
        <authorList>
            <person name="Brooks B."/>
            <person name="Olm M.R."/>
            <person name="Firek B.A."/>
            <person name="Baker R."/>
            <person name="Thomas B.C."/>
            <person name="Morowitz M.J."/>
            <person name="Banfield J.F."/>
        </authorList>
    </citation>
    <scope>NUCLEOTIDE SEQUENCE [LARGE SCALE GENOMIC DNA]</scope>
    <source>
        <strain evidence="3">S2_003_000_R2_14</strain>
    </source>
</reference>
<dbReference type="Proteomes" id="UP000249061">
    <property type="component" value="Unassembled WGS sequence"/>
</dbReference>
<evidence type="ECO:0000259" key="2">
    <source>
        <dbReference type="Pfam" id="PF00892"/>
    </source>
</evidence>